<protein>
    <submittedName>
        <fullName evidence="2">Uncharacterized protein</fullName>
    </submittedName>
</protein>
<reference evidence="2" key="2">
    <citation type="submission" date="2022-01" db="EMBL/GenBank/DDBJ databases">
        <authorList>
            <person name="Yamashiro T."/>
            <person name="Shiraishi A."/>
            <person name="Satake H."/>
            <person name="Nakayama K."/>
        </authorList>
    </citation>
    <scope>NUCLEOTIDE SEQUENCE</scope>
</reference>
<proteinExistence type="predicted"/>
<evidence type="ECO:0000313" key="2">
    <source>
        <dbReference type="EMBL" id="GJT21166.1"/>
    </source>
</evidence>
<dbReference type="EMBL" id="BQNB010013866">
    <property type="protein sequence ID" value="GJT21166.1"/>
    <property type="molecule type" value="Genomic_DNA"/>
</dbReference>
<evidence type="ECO:0000256" key="1">
    <source>
        <dbReference type="SAM" id="MobiDB-lite"/>
    </source>
</evidence>
<feature type="region of interest" description="Disordered" evidence="1">
    <location>
        <begin position="115"/>
        <end position="148"/>
    </location>
</feature>
<organism evidence="2 3">
    <name type="scientific">Tanacetum coccineum</name>
    <dbReference type="NCBI Taxonomy" id="301880"/>
    <lineage>
        <taxon>Eukaryota</taxon>
        <taxon>Viridiplantae</taxon>
        <taxon>Streptophyta</taxon>
        <taxon>Embryophyta</taxon>
        <taxon>Tracheophyta</taxon>
        <taxon>Spermatophyta</taxon>
        <taxon>Magnoliopsida</taxon>
        <taxon>eudicotyledons</taxon>
        <taxon>Gunneridae</taxon>
        <taxon>Pentapetalae</taxon>
        <taxon>asterids</taxon>
        <taxon>campanulids</taxon>
        <taxon>Asterales</taxon>
        <taxon>Asteraceae</taxon>
        <taxon>Asteroideae</taxon>
        <taxon>Anthemideae</taxon>
        <taxon>Anthemidinae</taxon>
        <taxon>Tanacetum</taxon>
    </lineage>
</organism>
<accession>A0ABQ5C5B9</accession>
<sequence length="148" mass="16815">MFVTFLFEIFTNFNDDCTSSDDDSFENIDYVEASPPDSELVSLEEVKDEILHEKLLNIYLLIAKIESLNDNPTPDCVLKSPSTFHIPVEDSDSFFKKSDTSLSYLDNSLPEFETFSDHTKKTSSGSTTTHADNSLPEYDSFLFRTEPD</sequence>
<evidence type="ECO:0000313" key="3">
    <source>
        <dbReference type="Proteomes" id="UP001151760"/>
    </source>
</evidence>
<comment type="caution">
    <text evidence="2">The sequence shown here is derived from an EMBL/GenBank/DDBJ whole genome shotgun (WGS) entry which is preliminary data.</text>
</comment>
<gene>
    <name evidence="2" type="ORF">Tco_0891103</name>
</gene>
<keyword evidence="3" id="KW-1185">Reference proteome</keyword>
<name>A0ABQ5C5B9_9ASTR</name>
<reference evidence="2" key="1">
    <citation type="journal article" date="2022" name="Int. J. Mol. Sci.">
        <title>Draft Genome of Tanacetum Coccineum: Genomic Comparison of Closely Related Tanacetum-Family Plants.</title>
        <authorList>
            <person name="Yamashiro T."/>
            <person name="Shiraishi A."/>
            <person name="Nakayama K."/>
            <person name="Satake H."/>
        </authorList>
    </citation>
    <scope>NUCLEOTIDE SEQUENCE</scope>
</reference>
<dbReference type="Proteomes" id="UP001151760">
    <property type="component" value="Unassembled WGS sequence"/>
</dbReference>